<feature type="transmembrane region" description="Helical" evidence="1">
    <location>
        <begin position="20"/>
        <end position="44"/>
    </location>
</feature>
<keyword evidence="1" id="KW-0812">Transmembrane</keyword>
<accession>A0A7E4UZ54</accession>
<dbReference type="AlphaFoldDB" id="A0A7E4UZ54"/>
<keyword evidence="1" id="KW-1133">Transmembrane helix</keyword>
<keyword evidence="1" id="KW-0472">Membrane</keyword>
<protein>
    <submittedName>
        <fullName evidence="3">Nematode cuticle collagen N-terminal domain-containing protein</fullName>
    </submittedName>
</protein>
<reference evidence="2" key="1">
    <citation type="journal article" date="2013" name="Genetics">
        <title>The draft genome and transcriptome of Panagrellus redivivus are shaped by the harsh demands of a free-living lifestyle.</title>
        <authorList>
            <person name="Srinivasan J."/>
            <person name="Dillman A.R."/>
            <person name="Macchietto M.G."/>
            <person name="Heikkinen L."/>
            <person name="Lakso M."/>
            <person name="Fracchia K.M."/>
            <person name="Antoshechkin I."/>
            <person name="Mortazavi A."/>
            <person name="Wong G."/>
            <person name="Sternberg P.W."/>
        </authorList>
    </citation>
    <scope>NUCLEOTIDE SEQUENCE [LARGE SCALE GENOMIC DNA]</scope>
    <source>
        <strain evidence="2">MT8872</strain>
    </source>
</reference>
<sequence>MPQLQDCSEHNLFRNSTAIIANVSLILMGIMLFMFFTTTSIFILNAVSNASLSKEEVEQIVNQDRTLGNLISEHFILKHHRLDEDPMLSDKARTDEASEDAE</sequence>
<reference evidence="3" key="2">
    <citation type="submission" date="2020-10" db="UniProtKB">
        <authorList>
            <consortium name="WormBaseParasite"/>
        </authorList>
    </citation>
    <scope>IDENTIFICATION</scope>
</reference>
<proteinExistence type="predicted"/>
<dbReference type="WBParaSite" id="Pan_g14609.t1">
    <property type="protein sequence ID" value="Pan_g14609.t1"/>
    <property type="gene ID" value="Pan_g14609"/>
</dbReference>
<evidence type="ECO:0000256" key="1">
    <source>
        <dbReference type="SAM" id="Phobius"/>
    </source>
</evidence>
<name>A0A7E4UZ54_PANRE</name>
<evidence type="ECO:0000313" key="3">
    <source>
        <dbReference type="WBParaSite" id="Pan_g14609.t1"/>
    </source>
</evidence>
<keyword evidence="2" id="KW-1185">Reference proteome</keyword>
<evidence type="ECO:0000313" key="2">
    <source>
        <dbReference type="Proteomes" id="UP000492821"/>
    </source>
</evidence>
<dbReference type="Proteomes" id="UP000492821">
    <property type="component" value="Unassembled WGS sequence"/>
</dbReference>
<organism evidence="2 3">
    <name type="scientific">Panagrellus redivivus</name>
    <name type="common">Microworm</name>
    <dbReference type="NCBI Taxonomy" id="6233"/>
    <lineage>
        <taxon>Eukaryota</taxon>
        <taxon>Metazoa</taxon>
        <taxon>Ecdysozoa</taxon>
        <taxon>Nematoda</taxon>
        <taxon>Chromadorea</taxon>
        <taxon>Rhabditida</taxon>
        <taxon>Tylenchina</taxon>
        <taxon>Panagrolaimomorpha</taxon>
        <taxon>Panagrolaimoidea</taxon>
        <taxon>Panagrolaimidae</taxon>
        <taxon>Panagrellus</taxon>
    </lineage>
</organism>